<dbReference type="GO" id="GO:0005634">
    <property type="term" value="C:nucleus"/>
    <property type="evidence" value="ECO:0007669"/>
    <property type="project" value="UniProtKB-SubCell"/>
</dbReference>
<feature type="region of interest" description="Disordered" evidence="9">
    <location>
        <begin position="63"/>
        <end position="122"/>
    </location>
</feature>
<dbReference type="KEGG" id="hazt:108672463"/>
<dbReference type="GO" id="GO:0008270">
    <property type="term" value="F:zinc ion binding"/>
    <property type="evidence" value="ECO:0007669"/>
    <property type="project" value="UniProtKB-KW"/>
</dbReference>
<dbReference type="PROSITE" id="PS50157">
    <property type="entry name" value="ZINC_FINGER_C2H2_2"/>
    <property type="match status" value="5"/>
</dbReference>
<dbReference type="Proteomes" id="UP000694843">
    <property type="component" value="Unplaced"/>
</dbReference>
<dbReference type="Pfam" id="PF00096">
    <property type="entry name" value="zf-C2H2"/>
    <property type="match status" value="1"/>
</dbReference>
<feature type="domain" description="C2H2-type" evidence="10">
    <location>
        <begin position="365"/>
        <end position="393"/>
    </location>
</feature>
<accession>A0A8B7NPL7</accession>
<evidence type="ECO:0000313" key="12">
    <source>
        <dbReference type="RefSeq" id="XP_018015620.1"/>
    </source>
</evidence>
<dbReference type="GeneID" id="108672463"/>
<sequence length="482" mass="52632">MEDVPAMNSISAAGGEDLGADHDGSLNSGIVKPEPFNDLNIKPENVEEFFGVKEERELFSMDDIEFDSNSHSATGGPEASLSQASRIYKEDGEAPEVNHGINHNSSDKEDLITKTSNTEPDKEPVSSVKLLIVLHKISAADVDQLCAEHDISPHSAESCKQMLHPKESSELPAIHKQKSLHGAEAGRTKPSRMCQLHGVGNEDSSPVDRNLVVISPTTATVDLKTKQRPSLKSEVFKASSDKTVVPSSHHKTDVCKVASRTSGTSLHTTLHSKLRPRNYSHCRLSASQKCSLFQPSACVKKMKPLNCNGCSHANCNKLHVVGPESNVKSNSELKCHKCSVCTYATSIKGNLTQHVAAVHKNVRPHKCNICSYSSSQKSHLTQHVAAVHKKLRPHKCNICGYSSSRKSHITQHVNAVHKKLQPHKCNICSYAASLKSNLTEHVAAVHKNVRPHKCNICGYSSSRKSNLTKHVAAVHKNLKPHK</sequence>
<feature type="domain" description="C2H2-type" evidence="10">
    <location>
        <begin position="336"/>
        <end position="364"/>
    </location>
</feature>
<evidence type="ECO:0000259" key="10">
    <source>
        <dbReference type="PROSITE" id="PS50157"/>
    </source>
</evidence>
<protein>
    <submittedName>
        <fullName evidence="12">Zinc finger protein 808-like isoform X1</fullName>
    </submittedName>
</protein>
<dbReference type="PANTHER" id="PTHR24404:SF114">
    <property type="entry name" value="KLUMPFUSS, ISOFORM B-RELATED"/>
    <property type="match status" value="1"/>
</dbReference>
<dbReference type="FunFam" id="3.30.160.60:FF:000810">
    <property type="entry name" value="Zgc:174563 protein"/>
    <property type="match status" value="1"/>
</dbReference>
<dbReference type="OMA" id="VTPPRIC"/>
<evidence type="ECO:0000256" key="9">
    <source>
        <dbReference type="SAM" id="MobiDB-lite"/>
    </source>
</evidence>
<dbReference type="GO" id="GO:0000978">
    <property type="term" value="F:RNA polymerase II cis-regulatory region sequence-specific DNA binding"/>
    <property type="evidence" value="ECO:0007669"/>
    <property type="project" value="TreeGrafter"/>
</dbReference>
<dbReference type="FunFam" id="3.30.160.60:FF:000448">
    <property type="entry name" value="RE1-silencing transcription factor A"/>
    <property type="match status" value="1"/>
</dbReference>
<dbReference type="Gene3D" id="3.30.160.60">
    <property type="entry name" value="Classic Zinc Finger"/>
    <property type="match status" value="4"/>
</dbReference>
<dbReference type="GO" id="GO:0003700">
    <property type="term" value="F:DNA-binding transcription factor activity"/>
    <property type="evidence" value="ECO:0007669"/>
    <property type="project" value="TreeGrafter"/>
</dbReference>
<dbReference type="OrthoDB" id="6344893at2759"/>
<keyword evidence="11" id="KW-1185">Reference proteome</keyword>
<feature type="domain" description="C2H2-type" evidence="10">
    <location>
        <begin position="394"/>
        <end position="422"/>
    </location>
</feature>
<dbReference type="InterPro" id="IPR050589">
    <property type="entry name" value="Ikaros_C2H2-ZF"/>
</dbReference>
<feature type="region of interest" description="Disordered" evidence="9">
    <location>
        <begin position="1"/>
        <end position="38"/>
    </location>
</feature>
<proteinExistence type="predicted"/>
<dbReference type="RefSeq" id="XP_018015620.1">
    <property type="nucleotide sequence ID" value="XM_018160131.2"/>
</dbReference>
<evidence type="ECO:0000256" key="8">
    <source>
        <dbReference type="PROSITE-ProRule" id="PRU00042"/>
    </source>
</evidence>
<dbReference type="InterPro" id="IPR013087">
    <property type="entry name" value="Znf_C2H2_type"/>
</dbReference>
<evidence type="ECO:0000256" key="6">
    <source>
        <dbReference type="ARBA" id="ARBA00023125"/>
    </source>
</evidence>
<keyword evidence="4 8" id="KW-0863">Zinc-finger</keyword>
<keyword evidence="7" id="KW-0539">Nucleus</keyword>
<dbReference type="PANTHER" id="PTHR24404">
    <property type="entry name" value="ZINC FINGER PROTEIN"/>
    <property type="match status" value="1"/>
</dbReference>
<dbReference type="AlphaFoldDB" id="A0A8B7NPL7"/>
<keyword evidence="2" id="KW-0479">Metal-binding</keyword>
<organism evidence="11 12">
    <name type="scientific">Hyalella azteca</name>
    <name type="common">Amphipod</name>
    <dbReference type="NCBI Taxonomy" id="294128"/>
    <lineage>
        <taxon>Eukaryota</taxon>
        <taxon>Metazoa</taxon>
        <taxon>Ecdysozoa</taxon>
        <taxon>Arthropoda</taxon>
        <taxon>Crustacea</taxon>
        <taxon>Multicrustacea</taxon>
        <taxon>Malacostraca</taxon>
        <taxon>Eumalacostraca</taxon>
        <taxon>Peracarida</taxon>
        <taxon>Amphipoda</taxon>
        <taxon>Senticaudata</taxon>
        <taxon>Talitrida</taxon>
        <taxon>Talitroidea</taxon>
        <taxon>Hyalellidae</taxon>
        <taxon>Hyalella</taxon>
    </lineage>
</organism>
<feature type="domain" description="C2H2-type" evidence="10">
    <location>
        <begin position="423"/>
        <end position="451"/>
    </location>
</feature>
<dbReference type="SMART" id="SM00355">
    <property type="entry name" value="ZnF_C2H2"/>
    <property type="match status" value="5"/>
</dbReference>
<keyword evidence="3" id="KW-0677">Repeat</keyword>
<evidence type="ECO:0000256" key="4">
    <source>
        <dbReference type="ARBA" id="ARBA00022771"/>
    </source>
</evidence>
<keyword evidence="5" id="KW-0862">Zinc</keyword>
<gene>
    <name evidence="12" type="primary">LOC108672463</name>
</gene>
<comment type="subcellular location">
    <subcellularLocation>
        <location evidence="1">Nucleus</location>
    </subcellularLocation>
</comment>
<evidence type="ECO:0000256" key="3">
    <source>
        <dbReference type="ARBA" id="ARBA00022737"/>
    </source>
</evidence>
<feature type="domain" description="C2H2-type" evidence="10">
    <location>
        <begin position="452"/>
        <end position="480"/>
    </location>
</feature>
<dbReference type="InterPro" id="IPR036236">
    <property type="entry name" value="Znf_C2H2_sf"/>
</dbReference>
<dbReference type="GO" id="GO:0006357">
    <property type="term" value="P:regulation of transcription by RNA polymerase II"/>
    <property type="evidence" value="ECO:0007669"/>
    <property type="project" value="TreeGrafter"/>
</dbReference>
<dbReference type="SUPFAM" id="SSF57667">
    <property type="entry name" value="beta-beta-alpha zinc fingers"/>
    <property type="match status" value="3"/>
</dbReference>
<evidence type="ECO:0000313" key="11">
    <source>
        <dbReference type="Proteomes" id="UP000694843"/>
    </source>
</evidence>
<name>A0A8B7NPL7_HYAAZ</name>
<keyword evidence="6" id="KW-0238">DNA-binding</keyword>
<evidence type="ECO:0000256" key="5">
    <source>
        <dbReference type="ARBA" id="ARBA00022833"/>
    </source>
</evidence>
<reference evidence="12" key="1">
    <citation type="submission" date="2025-08" db="UniProtKB">
        <authorList>
            <consortium name="RefSeq"/>
        </authorList>
    </citation>
    <scope>IDENTIFICATION</scope>
    <source>
        <tissue evidence="12">Whole organism</tissue>
    </source>
</reference>
<evidence type="ECO:0000256" key="7">
    <source>
        <dbReference type="ARBA" id="ARBA00023242"/>
    </source>
</evidence>
<evidence type="ECO:0000256" key="2">
    <source>
        <dbReference type="ARBA" id="ARBA00022723"/>
    </source>
</evidence>
<evidence type="ECO:0000256" key="1">
    <source>
        <dbReference type="ARBA" id="ARBA00004123"/>
    </source>
</evidence>